<proteinExistence type="inferred from homology"/>
<dbReference type="GO" id="GO:0006689">
    <property type="term" value="P:ganglioside catabolic process"/>
    <property type="evidence" value="ECO:0007669"/>
    <property type="project" value="TreeGrafter"/>
</dbReference>
<sequence length="679" mass="74346">MKKLSVNLFVVILLLSVFLTVPNVKAETNNPAISINNLTFPTNHTGYDLSSSFTENNLWNSDKGSIAIRFTSSNLSSIQSLFSVSNNSTTTPNSHFHIYVKSNMVGFEIRNQSGGDYEKRTIRVPLISNREHALVLTADPASGYKIYLDGQLALVDGLQEFTTTRGYGLFNVIPFANSAKIGLTDRNGSSANQYRFTGSVKSFLLYKDEISSEAAILFTKPSLDNPVKSNLLFDKGDWNAPAFRIPSLLTTQKNAILAIADIRYGDSNDSPNNIDIGIRRSVDGGSTWTNPALMLNFADYPNVSTSQLTNSASYIDSVVVEGNNHRIFHFVDAFKGGVGQANSINSSGYTDIQGVKYLTLVNSIGKKYYVGANNRVIDPTTDTATTYTINDDFGLLNNGSLIGNIFYKTSPLTVEATAFVMMSYSDDEGVSWSQPTIINDQIKTNDMKFLGTAPGVGIQLKKGVYAGRLIVPMYYTSNLYSTEYSAVMYSDDNGLTWTLGESPNVGRIGGAQKLHESQLVEMPDGQVKMFARTIGKTAIATSFDGGLTWDDQVDLSAELVMSSSSGCQLSIINYSQLIQGKPAVIFANPAATTRANGAIRVGLIEEGGTYTSNDPNKNNRTIYNFNWISKKVIRTGEFAYSSLTELPNGNIGILFEENNTKFTLDHLVYEEYTLETLLK</sequence>
<dbReference type="Gene3D" id="2.60.120.200">
    <property type="match status" value="1"/>
</dbReference>
<dbReference type="InterPro" id="IPR023364">
    <property type="entry name" value="Trans_sialidase_dom3"/>
</dbReference>
<dbReference type="CDD" id="cd15482">
    <property type="entry name" value="Sialidase_non-viral"/>
    <property type="match status" value="1"/>
</dbReference>
<evidence type="ECO:0000313" key="11">
    <source>
        <dbReference type="EMBL" id="OAB46427.1"/>
    </source>
</evidence>
<keyword evidence="7" id="KW-0326">Glycosidase</keyword>
<feature type="chain" id="PRO_5007899547" description="exo-alpha-sialidase" evidence="8">
    <location>
        <begin position="27"/>
        <end position="679"/>
    </location>
</feature>
<dbReference type="InterPro" id="IPR026856">
    <property type="entry name" value="Sialidase_fam"/>
</dbReference>
<dbReference type="RefSeq" id="WP_068649242.1">
    <property type="nucleotide sequence ID" value="NZ_CP043611.1"/>
</dbReference>
<dbReference type="PANTHER" id="PTHR10628:SF30">
    <property type="entry name" value="EXO-ALPHA-SIALIDASE"/>
    <property type="match status" value="1"/>
</dbReference>
<keyword evidence="6" id="KW-0378">Hydrolase</keyword>
<dbReference type="Gene3D" id="2.120.10.10">
    <property type="match status" value="1"/>
</dbReference>
<dbReference type="Pfam" id="PF02973">
    <property type="entry name" value="Sialidase"/>
    <property type="match status" value="1"/>
</dbReference>
<dbReference type="SUPFAM" id="SSF50939">
    <property type="entry name" value="Sialidases"/>
    <property type="match status" value="1"/>
</dbReference>
<protein>
    <recommendedName>
        <fullName evidence="3">exo-alpha-sialidase</fullName>
        <ecNumber evidence="3">3.2.1.18</ecNumber>
    </recommendedName>
</protein>
<gene>
    <name evidence="11" type="ORF">PBAT_10405</name>
</gene>
<dbReference type="GO" id="GO:0005737">
    <property type="term" value="C:cytoplasm"/>
    <property type="evidence" value="ECO:0007669"/>
    <property type="project" value="TreeGrafter"/>
</dbReference>
<dbReference type="InterPro" id="IPR011040">
    <property type="entry name" value="Sialidase"/>
</dbReference>
<evidence type="ECO:0000256" key="4">
    <source>
        <dbReference type="ARBA" id="ARBA00022729"/>
    </source>
</evidence>
<feature type="domain" description="Sialidase" evidence="10">
    <location>
        <begin position="406"/>
        <end position="653"/>
    </location>
</feature>
<dbReference type="GO" id="GO:0016020">
    <property type="term" value="C:membrane"/>
    <property type="evidence" value="ECO:0007669"/>
    <property type="project" value="TreeGrafter"/>
</dbReference>
<comment type="catalytic activity">
    <reaction evidence="1">
        <text>Hydrolysis of alpha-(2-&gt;3)-, alpha-(2-&gt;6)-, alpha-(2-&gt;8)- glycosidic linkages of terminal sialic acid residues in oligosaccharides, glycoproteins, glycolipids, colominic acid and synthetic substrates.</text>
        <dbReference type="EC" id="3.2.1.18"/>
    </reaction>
</comment>
<dbReference type="EC" id="3.2.1.18" evidence="3"/>
<evidence type="ECO:0000256" key="5">
    <source>
        <dbReference type="ARBA" id="ARBA00022737"/>
    </source>
</evidence>
<dbReference type="Gene3D" id="2.40.220.10">
    <property type="entry name" value="Intramolecular Trans-sialidase, Domain 3"/>
    <property type="match status" value="1"/>
</dbReference>
<name>A0A168P651_9BACL</name>
<dbReference type="Proteomes" id="UP000077355">
    <property type="component" value="Unassembled WGS sequence"/>
</dbReference>
<feature type="signal peptide" evidence="8">
    <location>
        <begin position="1"/>
        <end position="26"/>
    </location>
</feature>
<evidence type="ECO:0000256" key="2">
    <source>
        <dbReference type="ARBA" id="ARBA00009348"/>
    </source>
</evidence>
<dbReference type="PANTHER" id="PTHR10628">
    <property type="entry name" value="SIALIDASE"/>
    <property type="match status" value="1"/>
</dbReference>
<dbReference type="EMBL" id="LVJI01000015">
    <property type="protein sequence ID" value="OAB46427.1"/>
    <property type="molecule type" value="Genomic_DNA"/>
</dbReference>
<comment type="caution">
    <text evidence="11">The sequence shown here is derived from an EMBL/GenBank/DDBJ whole genome shotgun (WGS) entry which is preliminary data.</text>
</comment>
<evidence type="ECO:0000256" key="1">
    <source>
        <dbReference type="ARBA" id="ARBA00000427"/>
    </source>
</evidence>
<dbReference type="OrthoDB" id="7294637at2"/>
<evidence type="ECO:0000259" key="9">
    <source>
        <dbReference type="Pfam" id="PF02973"/>
    </source>
</evidence>
<accession>A0A168P651</accession>
<feature type="domain" description="Glycoside hydrolase family 33 N-terminal" evidence="9">
    <location>
        <begin position="44"/>
        <end position="213"/>
    </location>
</feature>
<keyword evidence="12" id="KW-1185">Reference proteome</keyword>
<reference evidence="11 12" key="1">
    <citation type="submission" date="2016-03" db="EMBL/GenBank/DDBJ databases">
        <title>Draft genome sequence of Paenibacillus antarcticus CECT 5836.</title>
        <authorList>
            <person name="Shin S.-K."/>
            <person name="Yi H."/>
        </authorList>
    </citation>
    <scope>NUCLEOTIDE SEQUENCE [LARGE SCALE GENOMIC DNA]</scope>
    <source>
        <strain evidence="11 12">CECT 5836</strain>
    </source>
</reference>
<dbReference type="AlphaFoldDB" id="A0A168P651"/>
<dbReference type="Pfam" id="PF13088">
    <property type="entry name" value="BNR_2"/>
    <property type="match status" value="1"/>
</dbReference>
<dbReference type="SUPFAM" id="SSF49899">
    <property type="entry name" value="Concanavalin A-like lectins/glucanases"/>
    <property type="match status" value="1"/>
</dbReference>
<evidence type="ECO:0000256" key="7">
    <source>
        <dbReference type="ARBA" id="ARBA00023295"/>
    </source>
</evidence>
<dbReference type="GO" id="GO:0009313">
    <property type="term" value="P:oligosaccharide catabolic process"/>
    <property type="evidence" value="ECO:0007669"/>
    <property type="project" value="TreeGrafter"/>
</dbReference>
<evidence type="ECO:0000256" key="6">
    <source>
        <dbReference type="ARBA" id="ARBA00022801"/>
    </source>
</evidence>
<evidence type="ECO:0000256" key="3">
    <source>
        <dbReference type="ARBA" id="ARBA00012733"/>
    </source>
</evidence>
<evidence type="ECO:0000313" key="12">
    <source>
        <dbReference type="Proteomes" id="UP000077355"/>
    </source>
</evidence>
<dbReference type="InterPro" id="IPR013320">
    <property type="entry name" value="ConA-like_dom_sf"/>
</dbReference>
<dbReference type="GO" id="GO:0004308">
    <property type="term" value="F:exo-alpha-sialidase activity"/>
    <property type="evidence" value="ECO:0007669"/>
    <property type="project" value="UniProtKB-EC"/>
</dbReference>
<keyword evidence="5" id="KW-0677">Repeat</keyword>
<dbReference type="InterPro" id="IPR036278">
    <property type="entry name" value="Sialidase_sf"/>
</dbReference>
<comment type="similarity">
    <text evidence="2">Belongs to the glycosyl hydrolase 33 family.</text>
</comment>
<evidence type="ECO:0000256" key="8">
    <source>
        <dbReference type="SAM" id="SignalP"/>
    </source>
</evidence>
<evidence type="ECO:0000259" key="10">
    <source>
        <dbReference type="Pfam" id="PF13088"/>
    </source>
</evidence>
<keyword evidence="4 8" id="KW-0732">Signal</keyword>
<dbReference type="InterPro" id="IPR004124">
    <property type="entry name" value="Glyco_hydro_33_N"/>
</dbReference>
<organism evidence="11 12">
    <name type="scientific">Paenibacillus antarcticus</name>
    <dbReference type="NCBI Taxonomy" id="253703"/>
    <lineage>
        <taxon>Bacteria</taxon>
        <taxon>Bacillati</taxon>
        <taxon>Bacillota</taxon>
        <taxon>Bacilli</taxon>
        <taxon>Bacillales</taxon>
        <taxon>Paenibacillaceae</taxon>
        <taxon>Paenibacillus</taxon>
    </lineage>
</organism>